<feature type="transmembrane region" description="Helical" evidence="1">
    <location>
        <begin position="87"/>
        <end position="106"/>
    </location>
</feature>
<feature type="transmembrane region" description="Helical" evidence="1">
    <location>
        <begin position="292"/>
        <end position="310"/>
    </location>
</feature>
<name>A0A518EMN7_9BACT</name>
<feature type="transmembrane region" description="Helical" evidence="1">
    <location>
        <begin position="399"/>
        <end position="418"/>
    </location>
</feature>
<sequence>MKSRSEVTAPYCLRCHGPLVEGFDASIRCPACGAQNLRVDMGTFWTRSREAIHSQEKLQVGGAFLIVLATTALMVTDVNPMETGWKVFALLGALIPMMLWWDLASLRTRKRSRYRSEVLMPAALLVVSAGPLLWCLFQWLSRRSPNLPVALKETAVLLVVVLPLAYGSRLFAARVERLRRSAQAEHAQHAGEIAQERIPTMRRPERKVAAAESVEAVREAKGLVGSRPSSTYQGLTLGGKDAFCLYCFAPISPIVVASRGCDVCGRTTRKVDQAVYWSRNERHLRIERRLKAFGVLVAAVGLLLVFLNAPELSRRVFWGAPFCGVLVLGLLGVWWDLAGMVTRYRSVLRLEAILPPIVAGSGVIGVTMVRAVEATKFPEARDYWGNKIEPAVDWLPYTYAWPFVVLGIASWFLLRWLLSWRSEVIARSLAQGRIRMVESLPGFAARQQPDTVGR</sequence>
<feature type="transmembrane region" description="Helical" evidence="1">
    <location>
        <begin position="118"/>
        <end position="140"/>
    </location>
</feature>
<feature type="transmembrane region" description="Helical" evidence="1">
    <location>
        <begin position="316"/>
        <end position="335"/>
    </location>
</feature>
<dbReference type="EMBL" id="CP036434">
    <property type="protein sequence ID" value="QDV05354.1"/>
    <property type="molecule type" value="Genomic_DNA"/>
</dbReference>
<dbReference type="AlphaFoldDB" id="A0A518EMN7"/>
<feature type="transmembrane region" description="Helical" evidence="1">
    <location>
        <begin position="58"/>
        <end position="75"/>
    </location>
</feature>
<accession>A0A518EMN7</accession>
<keyword evidence="1" id="KW-1133">Transmembrane helix</keyword>
<evidence type="ECO:0000313" key="3">
    <source>
        <dbReference type="Proteomes" id="UP000320390"/>
    </source>
</evidence>
<gene>
    <name evidence="2" type="ORF">Poly30_08510</name>
</gene>
<organism evidence="2 3">
    <name type="scientific">Saltatorellus ferox</name>
    <dbReference type="NCBI Taxonomy" id="2528018"/>
    <lineage>
        <taxon>Bacteria</taxon>
        <taxon>Pseudomonadati</taxon>
        <taxon>Planctomycetota</taxon>
        <taxon>Planctomycetia</taxon>
        <taxon>Planctomycetia incertae sedis</taxon>
        <taxon>Saltatorellus</taxon>
    </lineage>
</organism>
<proteinExistence type="predicted"/>
<protein>
    <submittedName>
        <fullName evidence="2">Uncharacterized protein</fullName>
    </submittedName>
</protein>
<dbReference type="Proteomes" id="UP000320390">
    <property type="component" value="Chromosome"/>
</dbReference>
<keyword evidence="1" id="KW-0472">Membrane</keyword>
<feature type="transmembrane region" description="Helical" evidence="1">
    <location>
        <begin position="347"/>
        <end position="369"/>
    </location>
</feature>
<evidence type="ECO:0000256" key="1">
    <source>
        <dbReference type="SAM" id="Phobius"/>
    </source>
</evidence>
<keyword evidence="3" id="KW-1185">Reference proteome</keyword>
<keyword evidence="1" id="KW-0812">Transmembrane</keyword>
<dbReference type="RefSeq" id="WP_145194767.1">
    <property type="nucleotide sequence ID" value="NZ_CP036434.1"/>
</dbReference>
<evidence type="ECO:0000313" key="2">
    <source>
        <dbReference type="EMBL" id="QDV05354.1"/>
    </source>
</evidence>
<feature type="transmembrane region" description="Helical" evidence="1">
    <location>
        <begin position="155"/>
        <end position="172"/>
    </location>
</feature>
<reference evidence="2 3" key="1">
    <citation type="submission" date="2019-02" db="EMBL/GenBank/DDBJ databases">
        <title>Deep-cultivation of Planctomycetes and their phenomic and genomic characterization uncovers novel biology.</title>
        <authorList>
            <person name="Wiegand S."/>
            <person name="Jogler M."/>
            <person name="Boedeker C."/>
            <person name="Pinto D."/>
            <person name="Vollmers J."/>
            <person name="Rivas-Marin E."/>
            <person name="Kohn T."/>
            <person name="Peeters S.H."/>
            <person name="Heuer A."/>
            <person name="Rast P."/>
            <person name="Oberbeckmann S."/>
            <person name="Bunk B."/>
            <person name="Jeske O."/>
            <person name="Meyerdierks A."/>
            <person name="Storesund J.E."/>
            <person name="Kallscheuer N."/>
            <person name="Luecker S."/>
            <person name="Lage O.M."/>
            <person name="Pohl T."/>
            <person name="Merkel B.J."/>
            <person name="Hornburger P."/>
            <person name="Mueller R.-W."/>
            <person name="Bruemmer F."/>
            <person name="Labrenz M."/>
            <person name="Spormann A.M."/>
            <person name="Op den Camp H."/>
            <person name="Overmann J."/>
            <person name="Amann R."/>
            <person name="Jetten M.S.M."/>
            <person name="Mascher T."/>
            <person name="Medema M.H."/>
            <person name="Devos D.P."/>
            <person name="Kaster A.-K."/>
            <person name="Ovreas L."/>
            <person name="Rohde M."/>
            <person name="Galperin M.Y."/>
            <person name="Jogler C."/>
        </authorList>
    </citation>
    <scope>NUCLEOTIDE SEQUENCE [LARGE SCALE GENOMIC DNA]</scope>
    <source>
        <strain evidence="2 3">Poly30</strain>
    </source>
</reference>